<proteinExistence type="predicted"/>
<keyword evidence="2" id="KW-1185">Reference proteome</keyword>
<evidence type="ECO:0000313" key="2">
    <source>
        <dbReference type="Proteomes" id="UP000717696"/>
    </source>
</evidence>
<comment type="caution">
    <text evidence="1">The sequence shown here is derived from an EMBL/GenBank/DDBJ whole genome shotgun (WGS) entry which is preliminary data.</text>
</comment>
<protein>
    <submittedName>
        <fullName evidence="1">Uncharacterized protein</fullName>
    </submittedName>
</protein>
<accession>A0A9P9EZ75</accession>
<organism evidence="1 2">
    <name type="scientific">Dactylonectria estremocensis</name>
    <dbReference type="NCBI Taxonomy" id="1079267"/>
    <lineage>
        <taxon>Eukaryota</taxon>
        <taxon>Fungi</taxon>
        <taxon>Dikarya</taxon>
        <taxon>Ascomycota</taxon>
        <taxon>Pezizomycotina</taxon>
        <taxon>Sordariomycetes</taxon>
        <taxon>Hypocreomycetidae</taxon>
        <taxon>Hypocreales</taxon>
        <taxon>Nectriaceae</taxon>
        <taxon>Dactylonectria</taxon>
    </lineage>
</organism>
<name>A0A9P9EZ75_9HYPO</name>
<dbReference type="Proteomes" id="UP000717696">
    <property type="component" value="Unassembled WGS sequence"/>
</dbReference>
<dbReference type="EMBL" id="JAGMUU010000007">
    <property type="protein sequence ID" value="KAH7149176.1"/>
    <property type="molecule type" value="Genomic_DNA"/>
</dbReference>
<evidence type="ECO:0000313" key="1">
    <source>
        <dbReference type="EMBL" id="KAH7149176.1"/>
    </source>
</evidence>
<reference evidence="1" key="1">
    <citation type="journal article" date="2021" name="Nat. Commun.">
        <title>Genetic determinants of endophytism in the Arabidopsis root mycobiome.</title>
        <authorList>
            <person name="Mesny F."/>
            <person name="Miyauchi S."/>
            <person name="Thiergart T."/>
            <person name="Pickel B."/>
            <person name="Atanasova L."/>
            <person name="Karlsson M."/>
            <person name="Huettel B."/>
            <person name="Barry K.W."/>
            <person name="Haridas S."/>
            <person name="Chen C."/>
            <person name="Bauer D."/>
            <person name="Andreopoulos W."/>
            <person name="Pangilinan J."/>
            <person name="LaButti K."/>
            <person name="Riley R."/>
            <person name="Lipzen A."/>
            <person name="Clum A."/>
            <person name="Drula E."/>
            <person name="Henrissat B."/>
            <person name="Kohler A."/>
            <person name="Grigoriev I.V."/>
            <person name="Martin F.M."/>
            <person name="Hacquard S."/>
        </authorList>
    </citation>
    <scope>NUCLEOTIDE SEQUENCE</scope>
    <source>
        <strain evidence="1">MPI-CAGE-AT-0021</strain>
    </source>
</reference>
<sequence>MNFGNFRLPGDEALGNTWIVLRWSRAFVTFLCSAAPRKRPGEVVIESAVLGIGCWLPCVVIWWHALLALQMICLAQDDSQPAPRVLSTALHPDPPPARKGNYTCEWLLCEAVRFEVCASDVASSPEPVSVKRYREKKVFCFSATKRKCIAAQGKRKRL</sequence>
<dbReference type="AlphaFoldDB" id="A0A9P9EZ75"/>
<gene>
    <name evidence="1" type="ORF">B0J13DRAFT_299316</name>
</gene>